<feature type="region of interest" description="Disordered" evidence="1">
    <location>
        <begin position="37"/>
        <end position="73"/>
    </location>
</feature>
<feature type="compositionally biased region" description="Basic and acidic residues" evidence="1">
    <location>
        <begin position="37"/>
        <end position="62"/>
    </location>
</feature>
<dbReference type="EMBL" id="JAJNEC010000003">
    <property type="protein sequence ID" value="MCD2421433.1"/>
    <property type="molecule type" value="Genomic_DNA"/>
</dbReference>
<comment type="caution">
    <text evidence="2">The sequence shown here is derived from an EMBL/GenBank/DDBJ whole genome shotgun (WGS) entry which is preliminary data.</text>
</comment>
<evidence type="ECO:0000313" key="2">
    <source>
        <dbReference type="EMBL" id="MCD2421433.1"/>
    </source>
</evidence>
<gene>
    <name evidence="2" type="ORF">LQ567_01580</name>
</gene>
<evidence type="ECO:0000313" key="3">
    <source>
        <dbReference type="Proteomes" id="UP001199816"/>
    </source>
</evidence>
<organism evidence="2 3">
    <name type="scientific">Niabella pedocola</name>
    <dbReference type="NCBI Taxonomy" id="1752077"/>
    <lineage>
        <taxon>Bacteria</taxon>
        <taxon>Pseudomonadati</taxon>
        <taxon>Bacteroidota</taxon>
        <taxon>Chitinophagia</taxon>
        <taxon>Chitinophagales</taxon>
        <taxon>Chitinophagaceae</taxon>
        <taxon>Niabella</taxon>
    </lineage>
</organism>
<reference evidence="2 3" key="1">
    <citation type="submission" date="2021-11" db="EMBL/GenBank/DDBJ databases">
        <title>Genomic of Niabella pedocola.</title>
        <authorList>
            <person name="Wu T."/>
        </authorList>
    </citation>
    <scope>NUCLEOTIDE SEQUENCE [LARGE SCALE GENOMIC DNA]</scope>
    <source>
        <strain evidence="2 3">JCM 31011</strain>
    </source>
</reference>
<evidence type="ECO:0000256" key="1">
    <source>
        <dbReference type="SAM" id="MobiDB-lite"/>
    </source>
</evidence>
<evidence type="ECO:0008006" key="4">
    <source>
        <dbReference type="Google" id="ProtNLM"/>
    </source>
</evidence>
<name>A0ABS8PMG0_9BACT</name>
<dbReference type="RefSeq" id="WP_231002339.1">
    <property type="nucleotide sequence ID" value="NZ_JAJNEC010000003.1"/>
</dbReference>
<keyword evidence="3" id="KW-1185">Reference proteome</keyword>
<dbReference type="Proteomes" id="UP001199816">
    <property type="component" value="Unassembled WGS sequence"/>
</dbReference>
<accession>A0ABS8PMG0</accession>
<protein>
    <recommendedName>
        <fullName evidence="4">Secreted protein</fullName>
    </recommendedName>
</protein>
<proteinExistence type="predicted"/>
<sequence>MIRATIAGVFFTICSLTAAGQSKSDSSKTARDFLIEQEESHGKHPDSRNRNRIENIKSEKDGSSATEQVTSKKKKKCCFLFCRKNRK</sequence>